<feature type="region of interest" description="Disordered" evidence="2">
    <location>
        <begin position="1040"/>
        <end position="1079"/>
    </location>
</feature>
<sequence length="1308" mass="143208">MEQIRIAVLSPYNKVLTFLDNTVPSAMHYFDEILHTYLKGSAYTFEFTTMTAHDDAVFLVEGNKLSFKRKNKGYHLTIMSVEKGGDTTTVTAYGLCLELTNEYVDAYKAPRAMSFVEYINAYGFERSFVIGTNEVSNKKITHEWTGTDTVLARLYSIANVFDAELEFVTQLNDDYSLKNVVLNIYRAHSDSVQGMGTDKHSTILRYPNNIYGITKTSDITELYTAIRPTGTNGLQLNSISGRTVKDSNGNVLYKVQGNNILAPQSRDRFPSTLITNHSNDMYAVQMWSYETENVETLYGQALAQLKKNCVPKVTYDVDAYIDGDIGDTFTIEDAEYSPTLYLEARITEQEICFTDSEKCKTIFDNFEEKQSQISSALISEMNKMIELKKVYEGSIVSSNGVLFKTDSDSTQLTAIVKNDGVDITSKYSIIWYKDDKQISTSQTITINASDLSEKAVYRFKAMSGEILKATAEVTVMRLQDGQNGTSAYVHIAYANSSDGRVDFSLTDSNRKFIGQYSDSKQYGSDDPTKYRWSTIKGEDGQSFVSAEEQFYYSNSQTELIGGEWFVGNVVYQSDKFLWKRWKCTYANPSEIKYTKAIFDNTWNEIDAKIGEIHTQVSQANTQSNEAVKKAEQAQADATTANQLANTANTQSSEAKKLAQGANTSTGNAQKQIDAIKGDITDSKKQIQSVVDKANANAAEINSVKETYATKVDLTTESKTIHADVTTEIEKKVGELSTTVSQTYASKSDLTTLEGSMNTQFKQTADTISTQASSIEKLQSDTTQAQKDITDATKKATDAQAQADKALGNAQNAQTLADEAKKKADSAQTNLDNANKELADAKANLETVTGRVDASETEITNAKTRLTDAETAVKKAQTDATTAQSNAQTAINNAKTAQSTADTAKANAEQAQKDLNALTNRVTKTETAIKQNSEKITIQAESVTEIKGIASSANSNASSALNKANSLTDRANSGEFDGRGVASTTVEYQASTSGTTVPTGAWSSTIPTVAQGSYLWTKTTTNYTSGTHTVGYSVARMGVNGAKGDKGETGQTGPQGPQGLQGPKGATGAQGPTGPTGATGTGVASMTQQYYMSDSKTTQTGGSWVESMPTWSYGKYLWTRYKVTYKNPASTVYTTPVCDSSWEAVNEETVKRQSAIETKANEITAKVSETYVSNSAFEHYQNTVSTQFTQTKKDFTWSINQSVTDAKNEMSGQIDSVNGRVDGLKKTTDNVNNYMSFDNDGLTLGKSDSAFKTKITNQEWSIQKNGAKVTYINDQTMYITDGQFTQSLKIGNFGFVPRANGSLDFKKIR</sequence>
<evidence type="ECO:0000256" key="2">
    <source>
        <dbReference type="SAM" id="MobiDB-lite"/>
    </source>
</evidence>
<feature type="region of interest" description="Disordered" evidence="2">
    <location>
        <begin position="645"/>
        <end position="669"/>
    </location>
</feature>
<dbReference type="PANTHER" id="PTHR43941">
    <property type="entry name" value="STRUCTURAL MAINTENANCE OF CHROMOSOMES PROTEIN 2"/>
    <property type="match status" value="1"/>
</dbReference>
<name>A0A8S5T523_9CAUD</name>
<dbReference type="Gene3D" id="1.20.5.320">
    <property type="entry name" value="6-Phosphogluconate Dehydrogenase, domain 3"/>
    <property type="match status" value="1"/>
</dbReference>
<dbReference type="SUPFAM" id="SSF58104">
    <property type="entry name" value="Methyl-accepting chemotaxis protein (MCP) signaling domain"/>
    <property type="match status" value="1"/>
</dbReference>
<dbReference type="PANTHER" id="PTHR43941:SF1">
    <property type="entry name" value="STRUCTURAL MAINTENANCE OF CHROMOSOMES PROTEIN 2"/>
    <property type="match status" value="1"/>
</dbReference>
<feature type="compositionally biased region" description="Polar residues" evidence="2">
    <location>
        <begin position="660"/>
        <end position="669"/>
    </location>
</feature>
<dbReference type="Pfam" id="PF01391">
    <property type="entry name" value="Collagen"/>
    <property type="match status" value="1"/>
</dbReference>
<dbReference type="InterPro" id="IPR008160">
    <property type="entry name" value="Collagen"/>
</dbReference>
<dbReference type="EMBL" id="BK032742">
    <property type="protein sequence ID" value="DAF57874.1"/>
    <property type="molecule type" value="Genomic_DNA"/>
</dbReference>
<feature type="coiled-coil region" evidence="1">
    <location>
        <begin position="774"/>
        <end position="927"/>
    </location>
</feature>
<protein>
    <submittedName>
        <fullName evidence="3">Tail protein</fullName>
    </submittedName>
</protein>
<evidence type="ECO:0000256" key="1">
    <source>
        <dbReference type="SAM" id="Coils"/>
    </source>
</evidence>
<dbReference type="Gene3D" id="1.20.120.330">
    <property type="entry name" value="Nucleotidyltransferases domain 2"/>
    <property type="match status" value="1"/>
</dbReference>
<accession>A0A8S5T523</accession>
<evidence type="ECO:0000313" key="3">
    <source>
        <dbReference type="EMBL" id="DAF57874.1"/>
    </source>
</evidence>
<dbReference type="GO" id="GO:0003682">
    <property type="term" value="F:chromatin binding"/>
    <property type="evidence" value="ECO:0007669"/>
    <property type="project" value="TreeGrafter"/>
</dbReference>
<feature type="compositionally biased region" description="Low complexity" evidence="2">
    <location>
        <begin position="1048"/>
        <end position="1079"/>
    </location>
</feature>
<organism evidence="3">
    <name type="scientific">Siphoviridae sp. ctaA31</name>
    <dbReference type="NCBI Taxonomy" id="2827894"/>
    <lineage>
        <taxon>Viruses</taxon>
        <taxon>Duplodnaviria</taxon>
        <taxon>Heunggongvirae</taxon>
        <taxon>Uroviricota</taxon>
        <taxon>Caudoviricetes</taxon>
    </lineage>
</organism>
<dbReference type="SUPFAM" id="SSF57997">
    <property type="entry name" value="Tropomyosin"/>
    <property type="match status" value="1"/>
</dbReference>
<keyword evidence="1" id="KW-0175">Coiled coil</keyword>
<proteinExistence type="predicted"/>
<reference evidence="3" key="1">
    <citation type="journal article" date="2021" name="Proc. Natl. Acad. Sci. U.S.A.">
        <title>A Catalog of Tens of Thousands of Viruses from Human Metagenomes Reveals Hidden Associations with Chronic Diseases.</title>
        <authorList>
            <person name="Tisza M.J."/>
            <person name="Buck C.B."/>
        </authorList>
    </citation>
    <scope>NUCLEOTIDE SEQUENCE</scope>
    <source>
        <strain evidence="3">CtaA31</strain>
    </source>
</reference>